<dbReference type="GO" id="GO:0008270">
    <property type="term" value="F:zinc ion binding"/>
    <property type="evidence" value="ECO:0007669"/>
    <property type="project" value="InterPro"/>
</dbReference>
<dbReference type="Pfam" id="PF20431">
    <property type="entry name" value="E_motif"/>
    <property type="match status" value="1"/>
</dbReference>
<evidence type="ECO:0000256" key="3">
    <source>
        <dbReference type="PROSITE-ProRule" id="PRU00708"/>
    </source>
</evidence>
<feature type="repeat" description="PPR" evidence="3">
    <location>
        <begin position="594"/>
        <end position="628"/>
    </location>
</feature>
<keyword evidence="2" id="KW-0677">Repeat</keyword>
<dbReference type="PROSITE" id="PS51375">
    <property type="entry name" value="PPR"/>
    <property type="match status" value="7"/>
</dbReference>
<dbReference type="InterPro" id="IPR002885">
    <property type="entry name" value="PPR_rpt"/>
</dbReference>
<feature type="repeat" description="PPR" evidence="3">
    <location>
        <begin position="190"/>
        <end position="224"/>
    </location>
</feature>
<dbReference type="InterPro" id="IPR046960">
    <property type="entry name" value="PPR_At4g14850-like_plant"/>
</dbReference>
<feature type="repeat" description="PPR" evidence="3">
    <location>
        <begin position="462"/>
        <end position="496"/>
    </location>
</feature>
<evidence type="ECO:0000256" key="1">
    <source>
        <dbReference type="ARBA" id="ARBA00006643"/>
    </source>
</evidence>
<dbReference type="AlphaFoldDB" id="A0A2P2MXA2"/>
<sequence>MKRTPDFMECNFIADPSPNFRFLALPSFFRPISLVKVSCKQRSSSTSPLLFSRRVKFSVHGGISAIESNPTSDLKLNSPRNSFHGLLEANGKIPGEFSFATWPDVLSKAEENVTSGRVNFGKEVLKRYSGKLRECAEKGTLNYGRAIHGKLIKIGVELDSHLWVSLINFYAKCGSQVSARKVLDGMPERDVVSWNALISGCISEGNGGDGVSLYCQMREENLRPNEFVFATALKACSMGLDTDFGKQIHAEAVKAGFLSDLFVGSALVDYYAKCGELELAGKVFFGMPEKNNLSWNALLHGYARGSNADEAFRLFSHMMECETMFSEFTLCALLKGCANSGNLRQGKSLHCLAIKSGYELDEILCCTLVDMYCKFGMASDALQVFKRIKDPDIVTWTAIITGLDHQGHSQEAAEIFNQMRRTGVRPNQFSLSSVVGAATNMCNLHFGTSIHASICKCGFEFDKSVSNALIKMYMKSGCVQDGIQVFEAMTDRDLVSWNAVLAGFYDFEACDLGPKIFYRMLVEGFKPNVYTFISILRSCSSLVDIGFGKQVHAHIIKNSIDSDDFVLKALIDMYAKGRCLEGAEVAFNRLTKRDLFTWTAIISSYAQSNQVEMAPKYLSHMQRDCIKPNEFTLASCLSACSRMATLENGQQLHSLAIKTGHFSDVFVSTALVDMYGKCGCIEDAELIFQGLVSRDTVSWNMITTGYSQHGKGEKALEAFRMMLDEGILPDEVTFKAVLSACSHMGLIEEGKRLFKLMNEAYGITPSIEHCACMVDILGRAGKFGEVASFVDEMKLTPYPLIWETVLGACKLHGNVDFGERAARKLFELKPKMGSSYVLLSNILAAEGRWDDVKNIRALMSATGVKKEPGCSWVEVDGRAHVFVSQDDSHAKIREIKAKLEDLGQKLTSMGYIPQTDNVLHNIANKEKREQLYHHSERLALAFALISASPLKTIRIFKNLRICGDCHDFMKLVSGLTNRQIVVRDIKRFHHFHGGTCSCNDYW</sequence>
<dbReference type="NCBIfam" id="TIGR00756">
    <property type="entry name" value="PPR"/>
    <property type="match status" value="6"/>
</dbReference>
<feature type="repeat" description="PPR" evidence="3">
    <location>
        <begin position="291"/>
        <end position="321"/>
    </location>
</feature>
<dbReference type="Gene3D" id="1.25.40.10">
    <property type="entry name" value="Tetratricopeptide repeat domain"/>
    <property type="match status" value="6"/>
</dbReference>
<feature type="domain" description="DYW" evidence="4">
    <location>
        <begin position="910"/>
        <end position="1002"/>
    </location>
</feature>
<dbReference type="InterPro" id="IPR032867">
    <property type="entry name" value="DYW_dom"/>
</dbReference>
<dbReference type="Pfam" id="PF01535">
    <property type="entry name" value="PPR"/>
    <property type="match status" value="3"/>
</dbReference>
<dbReference type="Pfam" id="PF14432">
    <property type="entry name" value="DYW_deaminase"/>
    <property type="match status" value="1"/>
</dbReference>
<dbReference type="FunFam" id="1.25.40.10:FF:000343">
    <property type="entry name" value="Pentatricopeptide repeat-containing protein At3g58590"/>
    <property type="match status" value="1"/>
</dbReference>
<dbReference type="FunFam" id="1.25.40.10:FF:001325">
    <property type="entry name" value="Tetratricopeptide repeat (TPR)-like superfamily protein"/>
    <property type="match status" value="1"/>
</dbReference>
<dbReference type="PANTHER" id="PTHR47926">
    <property type="entry name" value="PENTATRICOPEPTIDE REPEAT-CONTAINING PROTEIN"/>
    <property type="match status" value="1"/>
</dbReference>
<reference evidence="5" key="1">
    <citation type="submission" date="2018-02" db="EMBL/GenBank/DDBJ databases">
        <title>Rhizophora mucronata_Transcriptome.</title>
        <authorList>
            <person name="Meera S.P."/>
            <person name="Sreeshan A."/>
            <person name="Augustine A."/>
        </authorList>
    </citation>
    <scope>NUCLEOTIDE SEQUENCE</scope>
    <source>
        <tissue evidence="5">Leaf</tissue>
    </source>
</reference>
<dbReference type="GO" id="GO:0009451">
    <property type="term" value="P:RNA modification"/>
    <property type="evidence" value="ECO:0007669"/>
    <property type="project" value="InterPro"/>
</dbReference>
<dbReference type="FunFam" id="1.25.40.10:FF:000073">
    <property type="entry name" value="Pentatricopeptide repeat-containing protein chloroplastic"/>
    <property type="match status" value="2"/>
</dbReference>
<feature type="repeat" description="PPR" evidence="3">
    <location>
        <begin position="730"/>
        <end position="760"/>
    </location>
</feature>
<dbReference type="FunFam" id="1.25.40.10:FF:000366">
    <property type="entry name" value="Pentatricopeptide (PPR) repeat-containing protein"/>
    <property type="match status" value="1"/>
</dbReference>
<dbReference type="Pfam" id="PF13041">
    <property type="entry name" value="PPR_2"/>
    <property type="match status" value="5"/>
</dbReference>
<evidence type="ECO:0000259" key="4">
    <source>
        <dbReference type="Pfam" id="PF14432"/>
    </source>
</evidence>
<dbReference type="FunFam" id="1.25.40.10:FF:000227">
    <property type="entry name" value="Pentatricopeptide repeat-containing protein At3g13880"/>
    <property type="match status" value="1"/>
</dbReference>
<comment type="similarity">
    <text evidence="1">Belongs to the PPR family. PCMP-H subfamily.</text>
</comment>
<feature type="repeat" description="PPR" evidence="3">
    <location>
        <begin position="695"/>
        <end position="729"/>
    </location>
</feature>
<feature type="repeat" description="PPR" evidence="3">
    <location>
        <begin position="392"/>
        <end position="426"/>
    </location>
</feature>
<dbReference type="InterPro" id="IPR011990">
    <property type="entry name" value="TPR-like_helical_dom_sf"/>
</dbReference>
<name>A0A2P2MXA2_RHIMU</name>
<proteinExistence type="inferred from homology"/>
<dbReference type="GO" id="GO:0003723">
    <property type="term" value="F:RNA binding"/>
    <property type="evidence" value="ECO:0007669"/>
    <property type="project" value="InterPro"/>
</dbReference>
<dbReference type="EMBL" id="GGEC01054361">
    <property type="protein sequence ID" value="MBX34845.1"/>
    <property type="molecule type" value="Transcribed_RNA"/>
</dbReference>
<evidence type="ECO:0000256" key="2">
    <source>
        <dbReference type="ARBA" id="ARBA00022737"/>
    </source>
</evidence>
<protein>
    <submittedName>
        <fullName evidence="5">Pentatricopeptide repeat-containing protein At3g24000</fullName>
    </submittedName>
</protein>
<evidence type="ECO:0000313" key="5">
    <source>
        <dbReference type="EMBL" id="MBX34845.1"/>
    </source>
</evidence>
<accession>A0A2P2MXA2</accession>
<dbReference type="InterPro" id="IPR046848">
    <property type="entry name" value="E_motif"/>
</dbReference>
<organism evidence="5">
    <name type="scientific">Rhizophora mucronata</name>
    <name type="common">Asiatic mangrove</name>
    <dbReference type="NCBI Taxonomy" id="61149"/>
    <lineage>
        <taxon>Eukaryota</taxon>
        <taxon>Viridiplantae</taxon>
        <taxon>Streptophyta</taxon>
        <taxon>Embryophyta</taxon>
        <taxon>Tracheophyta</taxon>
        <taxon>Spermatophyta</taxon>
        <taxon>Magnoliopsida</taxon>
        <taxon>eudicotyledons</taxon>
        <taxon>Gunneridae</taxon>
        <taxon>Pentapetalae</taxon>
        <taxon>rosids</taxon>
        <taxon>fabids</taxon>
        <taxon>Malpighiales</taxon>
        <taxon>Rhizophoraceae</taxon>
        <taxon>Rhizophora</taxon>
    </lineage>
</organism>
<dbReference type="FunFam" id="1.25.40.10:FF:000031">
    <property type="entry name" value="Pentatricopeptide repeat-containing protein mitochondrial"/>
    <property type="match status" value="1"/>
</dbReference>